<keyword evidence="2" id="KW-1185">Reference proteome</keyword>
<comment type="caution">
    <text evidence="1">The sequence shown here is derived from an EMBL/GenBank/DDBJ whole genome shotgun (WGS) entry which is preliminary data.</text>
</comment>
<evidence type="ECO:0000313" key="1">
    <source>
        <dbReference type="EMBL" id="RKD33690.1"/>
    </source>
</evidence>
<dbReference type="Proteomes" id="UP000284277">
    <property type="component" value="Unassembled WGS sequence"/>
</dbReference>
<accession>A0A419T802</accession>
<name>A0A419T802_9FIRM</name>
<evidence type="ECO:0000313" key="2">
    <source>
        <dbReference type="Proteomes" id="UP000284277"/>
    </source>
</evidence>
<gene>
    <name evidence="1" type="ORF">BET01_14295</name>
</gene>
<reference evidence="1 2" key="1">
    <citation type="submission" date="2016-08" db="EMBL/GenBank/DDBJ databases">
        <title>A new outlook on sporulation: Clostridium algidixylanolyticum.</title>
        <authorList>
            <person name="Poppleton D.I."/>
            <person name="Gribaldo S."/>
        </authorList>
    </citation>
    <scope>NUCLEOTIDE SEQUENCE [LARGE SCALE GENOMIC DNA]</scope>
    <source>
        <strain evidence="1 2">SPL73</strain>
    </source>
</reference>
<organism evidence="1 2">
    <name type="scientific">Lacrimispora algidixylanolytica</name>
    <dbReference type="NCBI Taxonomy" id="94868"/>
    <lineage>
        <taxon>Bacteria</taxon>
        <taxon>Bacillati</taxon>
        <taxon>Bacillota</taxon>
        <taxon>Clostridia</taxon>
        <taxon>Lachnospirales</taxon>
        <taxon>Lachnospiraceae</taxon>
        <taxon>Lacrimispora</taxon>
    </lineage>
</organism>
<proteinExistence type="predicted"/>
<dbReference type="AlphaFoldDB" id="A0A419T802"/>
<protein>
    <submittedName>
        <fullName evidence="1">Uncharacterized protein</fullName>
    </submittedName>
</protein>
<dbReference type="EMBL" id="MCIA01000006">
    <property type="protein sequence ID" value="RKD33690.1"/>
    <property type="molecule type" value="Genomic_DNA"/>
</dbReference>
<dbReference type="RefSeq" id="WP_120195750.1">
    <property type="nucleotide sequence ID" value="NZ_MCIA01000006.1"/>
</dbReference>
<dbReference type="OrthoDB" id="1029638at2"/>
<sequence length="809" mass="92338">MDLTLNEYGYITNYLVSGRKETPYSSLVSGKDQLACEKVMRKESIDHCIVMPEGEIRLGEQSSLGMPWEYYYTYGNWFVDKSLFYPLLKKIELHGAVVLHVEEDLQAKAWLWSYGAVDVWVNGVYNGGIETPVYKPISREVLTLDLKKGDNLIFVRLQNLGVRDTRTLFAIQIPGEERSKIKVKLPHMESAKEAAAAGDWLSGIVLKEGILKFPSIAPEKTKIVYDARPVDFSQYGSRYSRKNISGQAEEALVPHNPYFSVEISTCGQTLSRRFERQELLDPVWSGGSDPDKNRERVYERIASVLQIPRGDGDNFSMYPVLARRYTGAIHAIDEKEIYKSLDQIESRRDCSDFLSCAMARFMKLYPMDEAMAARCKEVMLNYRYWMDETGNDGMCFWSENHSLMFFVSAYIAGDCYPEDVFIRSGKTGNEMKEIAGIRMNDWLKETLQDGFDEFHSGGYTPITFAALLNVVDFGDEELSKLAVKTTDRLLHDLSLQTFKGVSIAPMGRVYREALYPYAQDIQSLINLMDPEAPDWFSEWVIFLATSKYQIPVGLKARMKEPLSLCYDESNSSICIEKNAHYMMTSVQSNHKEIPRKWENIYGKEGVDIGSFTYVKSLNECFHGTTQFQPGVFGYQQHMWYASLDPAAVVFVTHPGGSCEACSVRPGYWFGNGIMPAIRQVNNIIYAIYRIPESHPIPFTHVYWPQSRFLEQVMREGWLAGRAGTGYVGIWCSHVLKPYQDELTDCEYRADSRDAAYICICGSQEEFETLEAFINDCIKRNPVYKEGLATLRCGSEILTYEACENLTQYI</sequence>